<dbReference type="RefSeq" id="XP_018061461.1">
    <property type="nucleotide sequence ID" value="XM_018207040.1"/>
</dbReference>
<name>A0A132B3Z4_MOLSC</name>
<dbReference type="AlphaFoldDB" id="A0A132B3Z4"/>
<dbReference type="InParanoid" id="A0A132B3Z4"/>
<keyword evidence="2" id="KW-1185">Reference proteome</keyword>
<dbReference type="KEGG" id="psco:LY89DRAFT_368333"/>
<evidence type="ECO:0000313" key="1">
    <source>
        <dbReference type="EMBL" id="KUJ07106.1"/>
    </source>
</evidence>
<dbReference type="GeneID" id="28816766"/>
<gene>
    <name evidence="1" type="ORF">LY89DRAFT_368333</name>
</gene>
<proteinExistence type="predicted"/>
<reference evidence="1 2" key="1">
    <citation type="submission" date="2015-10" db="EMBL/GenBank/DDBJ databases">
        <title>Full genome of DAOMC 229536 Phialocephala scopiformis, a fungal endophyte of spruce producing the potent anti-insectan compound rugulosin.</title>
        <authorList>
            <consortium name="DOE Joint Genome Institute"/>
            <person name="Walker A.K."/>
            <person name="Frasz S.L."/>
            <person name="Seifert K.A."/>
            <person name="Miller J.D."/>
            <person name="Mondo S.J."/>
            <person name="Labutti K."/>
            <person name="Lipzen A."/>
            <person name="Dockter R."/>
            <person name="Kennedy M."/>
            <person name="Grigoriev I.V."/>
            <person name="Spatafora J.W."/>
        </authorList>
    </citation>
    <scope>NUCLEOTIDE SEQUENCE [LARGE SCALE GENOMIC DNA]</scope>
    <source>
        <strain evidence="1 2">CBS 120377</strain>
    </source>
</reference>
<evidence type="ECO:0000313" key="2">
    <source>
        <dbReference type="Proteomes" id="UP000070700"/>
    </source>
</evidence>
<organism evidence="1 2">
    <name type="scientific">Mollisia scopiformis</name>
    <name type="common">Conifer needle endophyte fungus</name>
    <name type="synonym">Phialocephala scopiformis</name>
    <dbReference type="NCBI Taxonomy" id="149040"/>
    <lineage>
        <taxon>Eukaryota</taxon>
        <taxon>Fungi</taxon>
        <taxon>Dikarya</taxon>
        <taxon>Ascomycota</taxon>
        <taxon>Pezizomycotina</taxon>
        <taxon>Leotiomycetes</taxon>
        <taxon>Helotiales</taxon>
        <taxon>Mollisiaceae</taxon>
        <taxon>Mollisia</taxon>
    </lineage>
</organism>
<accession>A0A132B3Z4</accession>
<sequence length="162" mass="17927">MTAHFPHGLRSVDWRPPLPSLFQIWAVSARVSALARDWTTNPSQAPTCPSCTTDPVLDTVAHADLSRFPSSRASVTPIRRTLGAQNGRCHQILYRCLLSSGTTPDWHSISHILVTPAWRGRIIVWICRNEEGHLVTNRNLHELPHLAPLNLCATSTRSSALG</sequence>
<dbReference type="Proteomes" id="UP000070700">
    <property type="component" value="Unassembled WGS sequence"/>
</dbReference>
<dbReference type="EMBL" id="KQ947441">
    <property type="protein sequence ID" value="KUJ07106.1"/>
    <property type="molecule type" value="Genomic_DNA"/>
</dbReference>
<protein>
    <submittedName>
        <fullName evidence="1">Uncharacterized protein</fullName>
    </submittedName>
</protein>